<evidence type="ECO:0000313" key="2">
    <source>
        <dbReference type="EMBL" id="OTN66572.1"/>
    </source>
</evidence>
<dbReference type="VEuPathDB" id="PlasmoDB:PKNOH_S08477500"/>
<protein>
    <submittedName>
        <fullName evidence="2">Uncharacterized protein</fullName>
    </submittedName>
</protein>
<reference evidence="2 3" key="1">
    <citation type="submission" date="2017-05" db="EMBL/GenBank/DDBJ databases">
        <title>PacBio assembly of a Plasmodium knowlesi genome sequence with Hi-C correction and manual annotation of the SICAvar gene family.</title>
        <authorList>
            <person name="Lapp S.A."/>
            <person name="Geraldo J.A."/>
            <person name="Chien J.-T."/>
            <person name="Ay F."/>
            <person name="Pakala S.B."/>
            <person name="Batugedara G."/>
            <person name="Humphrey J.C."/>
            <person name="Debarry J.D."/>
            <person name="Le Roch K.G."/>
            <person name="Galinski M.R."/>
            <person name="Kissinger J.C."/>
        </authorList>
    </citation>
    <scope>NUCLEOTIDE SEQUENCE [LARGE SCALE GENOMIC DNA]</scope>
    <source>
        <strain evidence="3">Malayan Strain Pk1 (A+)</strain>
    </source>
</reference>
<sequence>MHGAAYILRLRFYSARNPVKVRSLPRAIHLGRNLGRVGENRISLPKRPLTANFFRQEQNYELGQGEDDDDVDIFKNDGDEMGGGGEAVNSAAIAPDVANVRGNRVGGSADGEDEADGDDSDDDGSDDDGSGSSSASGMHTEGRRKEQYGKDGNKRVQQDGSNSRNLFYSKKLPDTGKVGTENRSNKDSLTENVFKDTYDECYPGY</sequence>
<evidence type="ECO:0000313" key="3">
    <source>
        <dbReference type="Proteomes" id="UP000195012"/>
    </source>
</evidence>
<organism evidence="2 3">
    <name type="scientific">Plasmodium knowlesi</name>
    <dbReference type="NCBI Taxonomy" id="5850"/>
    <lineage>
        <taxon>Eukaryota</taxon>
        <taxon>Sar</taxon>
        <taxon>Alveolata</taxon>
        <taxon>Apicomplexa</taxon>
        <taxon>Aconoidasida</taxon>
        <taxon>Haemosporida</taxon>
        <taxon>Plasmodiidae</taxon>
        <taxon>Plasmodium</taxon>
        <taxon>Plasmodium (Plasmodium)</taxon>
    </lineage>
</organism>
<dbReference type="AlphaFoldDB" id="A0A1Y3DPJ4"/>
<comment type="caution">
    <text evidence="2">The sequence shown here is derived from an EMBL/GenBank/DDBJ whole genome shotgun (WGS) entry which is preliminary data.</text>
</comment>
<feature type="region of interest" description="Disordered" evidence="1">
    <location>
        <begin position="61"/>
        <end position="188"/>
    </location>
</feature>
<gene>
    <name evidence="2" type="ORF">PKNOH_S08477500</name>
</gene>
<proteinExistence type="predicted"/>
<feature type="compositionally biased region" description="Acidic residues" evidence="1">
    <location>
        <begin position="110"/>
        <end position="129"/>
    </location>
</feature>
<dbReference type="Proteomes" id="UP000195012">
    <property type="component" value="Unassembled WGS sequence"/>
</dbReference>
<dbReference type="EMBL" id="NETL01000022">
    <property type="protein sequence ID" value="OTN66572.1"/>
    <property type="molecule type" value="Genomic_DNA"/>
</dbReference>
<accession>A0A1Y3DPJ4</accession>
<evidence type="ECO:0000256" key="1">
    <source>
        <dbReference type="SAM" id="MobiDB-lite"/>
    </source>
</evidence>
<feature type="compositionally biased region" description="Basic and acidic residues" evidence="1">
    <location>
        <begin position="140"/>
        <end position="157"/>
    </location>
</feature>
<dbReference type="VEuPathDB" id="PlasmoDB:PKA1H_130010700"/>
<dbReference type="VEuPathDB" id="PlasmoDB:PKNH_1306000"/>
<name>A0A1Y3DPJ4_PLAKN</name>